<dbReference type="InterPro" id="IPR055414">
    <property type="entry name" value="LRR_R13L4/SHOC2-like"/>
</dbReference>
<reference evidence="6" key="2">
    <citation type="journal article" date="2015" name="Data Brief">
        <title>Shoot transcriptome of the giant reed, Arundo donax.</title>
        <authorList>
            <person name="Barrero R.A."/>
            <person name="Guerrero F.D."/>
            <person name="Moolhuijzen P."/>
            <person name="Goolsby J.A."/>
            <person name="Tidwell J."/>
            <person name="Bellgard S.E."/>
            <person name="Bellgard M.I."/>
        </authorList>
    </citation>
    <scope>NUCLEOTIDE SEQUENCE</scope>
    <source>
        <tissue evidence="6">Shoot tissue taken approximately 20 cm above the soil surface</tissue>
    </source>
</reference>
<dbReference type="AlphaFoldDB" id="A0A0A9G318"/>
<comment type="similarity">
    <text evidence="3">Belongs to the SHOC2 family.</text>
</comment>
<dbReference type="PANTHER" id="PTHR48051">
    <property type="match status" value="1"/>
</dbReference>
<dbReference type="Pfam" id="PF25019">
    <property type="entry name" value="LRR_R13L1-DRL21"/>
    <property type="match status" value="1"/>
</dbReference>
<keyword evidence="1" id="KW-0433">Leucine-rich repeat</keyword>
<dbReference type="InterPro" id="IPR056789">
    <property type="entry name" value="LRR_R13L1-DRL21"/>
</dbReference>
<keyword evidence="2" id="KW-0677">Repeat</keyword>
<dbReference type="Gene3D" id="3.80.10.10">
    <property type="entry name" value="Ribonuclease Inhibitor"/>
    <property type="match status" value="3"/>
</dbReference>
<dbReference type="InterPro" id="IPR006553">
    <property type="entry name" value="Leu-rich_rpt_Cys-con_subtyp"/>
</dbReference>
<dbReference type="InterPro" id="IPR050216">
    <property type="entry name" value="LRR_domain-containing"/>
</dbReference>
<evidence type="ECO:0000259" key="4">
    <source>
        <dbReference type="Pfam" id="PF23598"/>
    </source>
</evidence>
<proteinExistence type="inferred from homology"/>
<dbReference type="InterPro" id="IPR032675">
    <property type="entry name" value="LRR_dom_sf"/>
</dbReference>
<name>A0A0A9G318_ARUDO</name>
<evidence type="ECO:0000313" key="6">
    <source>
        <dbReference type="EMBL" id="JAE15013.1"/>
    </source>
</evidence>
<accession>A0A0A9G318</accession>
<dbReference type="Pfam" id="PF23598">
    <property type="entry name" value="LRR_14"/>
    <property type="match status" value="2"/>
</dbReference>
<reference evidence="6" key="1">
    <citation type="submission" date="2014-09" db="EMBL/GenBank/DDBJ databases">
        <authorList>
            <person name="Magalhaes I.L.F."/>
            <person name="Oliveira U."/>
            <person name="Santos F.R."/>
            <person name="Vidigal T.H.D.A."/>
            <person name="Brescovit A.D."/>
            <person name="Santos A.J."/>
        </authorList>
    </citation>
    <scope>NUCLEOTIDE SEQUENCE</scope>
    <source>
        <tissue evidence="6">Shoot tissue taken approximately 20 cm above the soil surface</tissue>
    </source>
</reference>
<evidence type="ECO:0000259" key="5">
    <source>
        <dbReference type="Pfam" id="PF25019"/>
    </source>
</evidence>
<evidence type="ECO:0000256" key="1">
    <source>
        <dbReference type="ARBA" id="ARBA00022614"/>
    </source>
</evidence>
<dbReference type="GO" id="GO:0005737">
    <property type="term" value="C:cytoplasm"/>
    <property type="evidence" value="ECO:0007669"/>
    <property type="project" value="TreeGrafter"/>
</dbReference>
<dbReference type="SUPFAM" id="SSF52058">
    <property type="entry name" value="L domain-like"/>
    <property type="match status" value="2"/>
</dbReference>
<organism evidence="6">
    <name type="scientific">Arundo donax</name>
    <name type="common">Giant reed</name>
    <name type="synonym">Donax arundinaceus</name>
    <dbReference type="NCBI Taxonomy" id="35708"/>
    <lineage>
        <taxon>Eukaryota</taxon>
        <taxon>Viridiplantae</taxon>
        <taxon>Streptophyta</taxon>
        <taxon>Embryophyta</taxon>
        <taxon>Tracheophyta</taxon>
        <taxon>Spermatophyta</taxon>
        <taxon>Magnoliopsida</taxon>
        <taxon>Liliopsida</taxon>
        <taxon>Poales</taxon>
        <taxon>Poaceae</taxon>
        <taxon>PACMAD clade</taxon>
        <taxon>Arundinoideae</taxon>
        <taxon>Arundineae</taxon>
        <taxon>Arundo</taxon>
    </lineage>
</organism>
<dbReference type="SMART" id="SM00367">
    <property type="entry name" value="LRR_CC"/>
    <property type="match status" value="4"/>
</dbReference>
<dbReference type="PANTHER" id="PTHR48051:SF1">
    <property type="entry name" value="RAS SUPPRESSOR PROTEIN 1"/>
    <property type="match status" value="1"/>
</dbReference>
<evidence type="ECO:0000256" key="3">
    <source>
        <dbReference type="ARBA" id="ARBA00023786"/>
    </source>
</evidence>
<feature type="domain" description="Disease resistance R13L4/SHOC-2-like LRR" evidence="4">
    <location>
        <begin position="2"/>
        <end position="108"/>
    </location>
</feature>
<dbReference type="EMBL" id="GBRH01182883">
    <property type="protein sequence ID" value="JAE15013.1"/>
    <property type="molecule type" value="Transcribed_RNA"/>
</dbReference>
<feature type="domain" description="R13L1/DRL21-like LRR repeat region" evidence="5">
    <location>
        <begin position="396"/>
        <end position="510"/>
    </location>
</feature>
<sequence length="626" mass="70140">MKLNYLIIRGSSEILALPVSIGEMQELVHLDLSGCSKIKKLPESFGDLKNMEHLDLSKCSDVTGVSEQLGSLTKLEYLDVSYCKNIGNLPTALSSLTELQYLNLSFSSYLMGIQDGRLWDEELYKYPAENISNPTGPWIDGTVEAEILGTLTKVKYLKLCIDGFSTLLLPKLPEALGSFTELKYLDLSGSFSLYKLPASFGKLHSLLYLDLSECYRVEGVPEALTGLSKLKYLNLSSCSTGANEQLPSLRGLQEAIGNLTELRYLNLHRCLKTMYGDQRVDESNSFLRHISTLSNLEHLILSENGNLYSLPETFGKLRKLRTLDLSYCGNLRKLPVSISEIGSLKFLNTASCRRFDQSTLPQFRKSSILLPHFMVRADDSESSSNLIKLKDENPTILEISGLESVRSSAEAQRIKLSGKQSIEKIKFEWTKDAERCVEDIEVLEELMPPDRLESLELRGYNSISFPPWATSIASYLPRLVSISITELPSCKILPPLGQLANLQELHIEQMDSITKIDGDFYGCAGAFPKLRTFRLFRMQGLEEWNTAHSCGEDGSDVLVFPTLTLFEIRDNPKLRIKPCLPRGEYFLDIRSCDGVLSPLEERCHVPESSYPAPKGLFFALQRATSA</sequence>
<feature type="domain" description="Disease resistance R13L4/SHOC-2-like LRR" evidence="4">
    <location>
        <begin position="145"/>
        <end position="268"/>
    </location>
</feature>
<protein>
    <submittedName>
        <fullName evidence="6">Uncharacterized protein</fullName>
    </submittedName>
</protein>
<evidence type="ECO:0000256" key="2">
    <source>
        <dbReference type="ARBA" id="ARBA00022737"/>
    </source>
</evidence>